<dbReference type="Proteomes" id="UP000006365">
    <property type="component" value="Chromosome"/>
</dbReference>
<evidence type="ECO:0000256" key="7">
    <source>
        <dbReference type="SAM" id="Phobius"/>
    </source>
</evidence>
<keyword evidence="10" id="KW-1185">Reference proteome</keyword>
<accession>A0A7U4DN03</accession>
<dbReference type="SUPFAM" id="SSF53448">
    <property type="entry name" value="Nucleotide-diphospho-sugar transferases"/>
    <property type="match status" value="1"/>
</dbReference>
<dbReference type="InterPro" id="IPR029044">
    <property type="entry name" value="Nucleotide-diphossugar_trans"/>
</dbReference>
<evidence type="ECO:0000256" key="5">
    <source>
        <dbReference type="ARBA" id="ARBA00022989"/>
    </source>
</evidence>
<evidence type="ECO:0000256" key="1">
    <source>
        <dbReference type="ARBA" id="ARBA00004141"/>
    </source>
</evidence>
<dbReference type="AlphaFoldDB" id="A0A7U4DN03"/>
<dbReference type="InterPro" id="IPR050256">
    <property type="entry name" value="Glycosyltransferase_2"/>
</dbReference>
<evidence type="ECO:0000313" key="9">
    <source>
        <dbReference type="EMBL" id="ADW16524.1"/>
    </source>
</evidence>
<dbReference type="Gene3D" id="3.90.550.10">
    <property type="entry name" value="Spore Coat Polysaccharide Biosynthesis Protein SpsA, Chain A"/>
    <property type="match status" value="1"/>
</dbReference>
<organism evidence="9 10">
    <name type="scientific">Desulfobulbus propionicus (strain ATCC 33891 / DSM 2032 / VKM B-1956 / 1pr3)</name>
    <dbReference type="NCBI Taxonomy" id="577650"/>
    <lineage>
        <taxon>Bacteria</taxon>
        <taxon>Pseudomonadati</taxon>
        <taxon>Thermodesulfobacteriota</taxon>
        <taxon>Desulfobulbia</taxon>
        <taxon>Desulfobulbales</taxon>
        <taxon>Desulfobulbaceae</taxon>
        <taxon>Desulfobulbus</taxon>
    </lineage>
</organism>
<dbReference type="InterPro" id="IPR001173">
    <property type="entry name" value="Glyco_trans_2-like"/>
</dbReference>
<dbReference type="GO" id="GO:0016757">
    <property type="term" value="F:glycosyltransferase activity"/>
    <property type="evidence" value="ECO:0007669"/>
    <property type="project" value="UniProtKB-KW"/>
</dbReference>
<feature type="domain" description="Glycosyltransferase 2-like" evidence="8">
    <location>
        <begin position="8"/>
        <end position="154"/>
    </location>
</feature>
<evidence type="ECO:0000256" key="4">
    <source>
        <dbReference type="ARBA" id="ARBA00022692"/>
    </source>
</evidence>
<evidence type="ECO:0000256" key="2">
    <source>
        <dbReference type="ARBA" id="ARBA00022676"/>
    </source>
</evidence>
<dbReference type="EMBL" id="CP002364">
    <property type="protein sequence ID" value="ADW16524.1"/>
    <property type="molecule type" value="Genomic_DNA"/>
</dbReference>
<keyword evidence="5 7" id="KW-1133">Transmembrane helix</keyword>
<dbReference type="Pfam" id="PF00535">
    <property type="entry name" value="Glycos_transf_2"/>
    <property type="match status" value="1"/>
</dbReference>
<dbReference type="PANTHER" id="PTHR48090">
    <property type="entry name" value="UNDECAPRENYL-PHOSPHATE 4-DEOXY-4-FORMAMIDO-L-ARABINOSE TRANSFERASE-RELATED"/>
    <property type="match status" value="1"/>
</dbReference>
<evidence type="ECO:0000313" key="10">
    <source>
        <dbReference type="Proteomes" id="UP000006365"/>
    </source>
</evidence>
<proteinExistence type="predicted"/>
<evidence type="ECO:0000256" key="6">
    <source>
        <dbReference type="ARBA" id="ARBA00023136"/>
    </source>
</evidence>
<protein>
    <submittedName>
        <fullName evidence="9">Glycosyl transferase family 2</fullName>
    </submittedName>
</protein>
<feature type="transmembrane region" description="Helical" evidence="7">
    <location>
        <begin position="269"/>
        <end position="291"/>
    </location>
</feature>
<evidence type="ECO:0000256" key="3">
    <source>
        <dbReference type="ARBA" id="ARBA00022679"/>
    </source>
</evidence>
<dbReference type="PANTHER" id="PTHR48090:SF1">
    <property type="entry name" value="PROPHAGE BACTOPRENOL GLUCOSYL TRANSFERASE HOMOLOG"/>
    <property type="match status" value="1"/>
</dbReference>
<keyword evidence="6 7" id="KW-0472">Membrane</keyword>
<evidence type="ECO:0000259" key="8">
    <source>
        <dbReference type="Pfam" id="PF00535"/>
    </source>
</evidence>
<gene>
    <name evidence="9" type="ordered locus">Despr_0342</name>
</gene>
<comment type="subcellular location">
    <subcellularLocation>
        <location evidence="1">Membrane</location>
        <topology evidence="1">Multi-pass membrane protein</topology>
    </subcellularLocation>
</comment>
<dbReference type="KEGG" id="dpr:Despr_0342"/>
<feature type="transmembrane region" description="Helical" evidence="7">
    <location>
        <begin position="231"/>
        <end position="257"/>
    </location>
</feature>
<dbReference type="RefSeq" id="WP_015723071.1">
    <property type="nucleotide sequence ID" value="NC_014972.1"/>
</dbReference>
<keyword evidence="3 9" id="KW-0808">Transferase</keyword>
<keyword evidence="4 7" id="KW-0812">Transmembrane</keyword>
<dbReference type="GO" id="GO:0005886">
    <property type="term" value="C:plasma membrane"/>
    <property type="evidence" value="ECO:0007669"/>
    <property type="project" value="TreeGrafter"/>
</dbReference>
<keyword evidence="2" id="KW-0328">Glycosyltransferase</keyword>
<reference evidence="9 10" key="1">
    <citation type="journal article" date="2011" name="Stand. Genomic Sci.">
        <title>Complete genome sequence of Desulfobulbus propionicus type strain (1pr3).</title>
        <authorList>
            <person name="Pagani I."/>
            <person name="Lapidus A."/>
            <person name="Nolan M."/>
            <person name="Lucas S."/>
            <person name="Hammon N."/>
            <person name="Deshpande S."/>
            <person name="Cheng J.F."/>
            <person name="Chertkov O."/>
            <person name="Davenport K."/>
            <person name="Tapia R."/>
            <person name="Han C."/>
            <person name="Goodwin L."/>
            <person name="Pitluck S."/>
            <person name="Liolios K."/>
            <person name="Mavromatis K."/>
            <person name="Ivanova N."/>
            <person name="Mikhailova N."/>
            <person name="Pati A."/>
            <person name="Chen A."/>
            <person name="Palaniappan K."/>
            <person name="Land M."/>
            <person name="Hauser L."/>
            <person name="Chang Y.J."/>
            <person name="Jeffries C.D."/>
            <person name="Detter J.C."/>
            <person name="Brambilla E."/>
            <person name="Kannan K.P."/>
            <person name="Djao O.D."/>
            <person name="Rohde M."/>
            <person name="Pukall R."/>
            <person name="Spring S."/>
            <person name="Goker M."/>
            <person name="Sikorski J."/>
            <person name="Woyke T."/>
            <person name="Bristow J."/>
            <person name="Eisen J.A."/>
            <person name="Markowitz V."/>
            <person name="Hugenholtz P."/>
            <person name="Kyrpides N.C."/>
            <person name="Klenk H.P."/>
        </authorList>
    </citation>
    <scope>NUCLEOTIDE SEQUENCE [LARGE SCALE GENOMIC DNA]</scope>
    <source>
        <strain evidence="10">ATCC 33891 / DSM 2032 / 1pr3</strain>
    </source>
</reference>
<sequence length="324" mass="36613">MNVDNLISVVAVVRNHADIIKEFIDDLTETLSRFYSNYEIVLVDNGSTDSTVEKIQGLQKEVRNVRLIVLSRQYSEEITYIAALENCIGDFVTLIDPCFDPPQQIPQMIAKSQSGYDVVIAESKGDADKGIIDRVGSKIFFMISKYLTGYDVSPSFSKFIVLSRRAVNSITRIKDRNRYLKFLLLEIGFKRISIPSSSINRRYYRPNQNYFSAFAFAIEAIVSNSEKLIRLAALTGFFAGLLNLCYVLYVLVGYLLYHNQIAAGWTSTQVVGSTMWFLLFLILAIIGEYLARVLRATRGGDLYYIADESNSSVCPSDIERKNVI</sequence>
<name>A0A7U4DN03_DESPD</name>